<sequence>MRARLLALAVIALLNVQGCGEREQKLVKKAGSDTSTWSASAAANPAFKAPGWTPGDQASWEGQIRRRNQSQNDYSR</sequence>
<dbReference type="Proteomes" id="UP001221189">
    <property type="component" value="Unassembled WGS sequence"/>
</dbReference>
<reference evidence="2 3" key="1">
    <citation type="submission" date="2022-10" db="EMBL/GenBank/DDBJ databases">
        <title>Paucibacter sp. hw1 Genome sequencing.</title>
        <authorList>
            <person name="Park S."/>
        </authorList>
    </citation>
    <scope>NUCLEOTIDE SEQUENCE [LARGE SCALE GENOMIC DNA]</scope>
    <source>
        <strain evidence="3">hw1</strain>
    </source>
</reference>
<evidence type="ECO:0000313" key="2">
    <source>
        <dbReference type="EMBL" id="MDC8770803.1"/>
    </source>
</evidence>
<accession>A0ABT5KA28</accession>
<dbReference type="RefSeq" id="WP_263531990.1">
    <property type="nucleotide sequence ID" value="NZ_JAQQXT010000002.1"/>
</dbReference>
<proteinExistence type="predicted"/>
<comment type="caution">
    <text evidence="2">The sequence shown here is derived from an EMBL/GenBank/DDBJ whole genome shotgun (WGS) entry which is preliminary data.</text>
</comment>
<organism evidence="2 3">
    <name type="scientific">Roseateles albus</name>
    <dbReference type="NCBI Taxonomy" id="2987525"/>
    <lineage>
        <taxon>Bacteria</taxon>
        <taxon>Pseudomonadati</taxon>
        <taxon>Pseudomonadota</taxon>
        <taxon>Betaproteobacteria</taxon>
        <taxon>Burkholderiales</taxon>
        <taxon>Sphaerotilaceae</taxon>
        <taxon>Roseateles</taxon>
    </lineage>
</organism>
<gene>
    <name evidence="2" type="ORF">PRZ03_04405</name>
</gene>
<protein>
    <recommendedName>
        <fullName evidence="4">Lipoprotein</fullName>
    </recommendedName>
</protein>
<feature type="region of interest" description="Disordered" evidence="1">
    <location>
        <begin position="32"/>
        <end position="76"/>
    </location>
</feature>
<evidence type="ECO:0000256" key="1">
    <source>
        <dbReference type="SAM" id="MobiDB-lite"/>
    </source>
</evidence>
<keyword evidence="3" id="KW-1185">Reference proteome</keyword>
<feature type="compositionally biased region" description="Low complexity" evidence="1">
    <location>
        <begin position="32"/>
        <end position="49"/>
    </location>
</feature>
<name>A0ABT5KA28_9BURK</name>
<dbReference type="EMBL" id="JAQQXT010000002">
    <property type="protein sequence ID" value="MDC8770803.1"/>
    <property type="molecule type" value="Genomic_DNA"/>
</dbReference>
<evidence type="ECO:0000313" key="3">
    <source>
        <dbReference type="Proteomes" id="UP001221189"/>
    </source>
</evidence>
<evidence type="ECO:0008006" key="4">
    <source>
        <dbReference type="Google" id="ProtNLM"/>
    </source>
</evidence>